<keyword evidence="2" id="KW-1185">Reference proteome</keyword>
<reference evidence="1 2" key="1">
    <citation type="journal article" date="2020" name="Int. J. Syst. Evol. Microbiol.">
        <title>Reclassification of Streptomyces castelarensis and Streptomyces sporoclivatus as later heterotypic synonyms of Streptomyces antimycoticus.</title>
        <authorList>
            <person name="Komaki H."/>
            <person name="Tamura T."/>
        </authorList>
    </citation>
    <scope>NUCLEOTIDE SEQUENCE [LARGE SCALE GENOMIC DNA]</scope>
    <source>
        <strain evidence="1 2">NBRC 13459</strain>
    </source>
</reference>
<dbReference type="Pfam" id="PF13561">
    <property type="entry name" value="adh_short_C2"/>
    <property type="match status" value="1"/>
</dbReference>
<accession>A0A4D4KWV7</accession>
<dbReference type="Proteomes" id="UP000301309">
    <property type="component" value="Unassembled WGS sequence"/>
</dbReference>
<name>A0A4D4KWV7_STRVO</name>
<evidence type="ECO:0000313" key="2">
    <source>
        <dbReference type="Proteomes" id="UP000301309"/>
    </source>
</evidence>
<dbReference type="InterPro" id="IPR002347">
    <property type="entry name" value="SDR_fam"/>
</dbReference>
<dbReference type="Gene3D" id="3.40.50.720">
    <property type="entry name" value="NAD(P)-binding Rossmann-like Domain"/>
    <property type="match status" value="1"/>
</dbReference>
<organism evidence="1 2">
    <name type="scientific">Streptomyces violaceusniger</name>
    <dbReference type="NCBI Taxonomy" id="68280"/>
    <lineage>
        <taxon>Bacteria</taxon>
        <taxon>Bacillati</taxon>
        <taxon>Actinomycetota</taxon>
        <taxon>Actinomycetes</taxon>
        <taxon>Kitasatosporales</taxon>
        <taxon>Streptomycetaceae</taxon>
        <taxon>Streptomyces</taxon>
        <taxon>Streptomyces violaceusniger group</taxon>
    </lineage>
</organism>
<dbReference type="SUPFAM" id="SSF51735">
    <property type="entry name" value="NAD(P)-binding Rossmann-fold domains"/>
    <property type="match status" value="1"/>
</dbReference>
<proteinExistence type="predicted"/>
<evidence type="ECO:0000313" key="1">
    <source>
        <dbReference type="EMBL" id="GDY50329.1"/>
    </source>
</evidence>
<sequence>MGEPSEIAEIVVFLASPASSYINGAILFADGGEISTLPS</sequence>
<protein>
    <recommendedName>
        <fullName evidence="3">SDR family oxidoreductase</fullName>
    </recommendedName>
</protein>
<gene>
    <name evidence="1" type="ORF">SVIO_009520</name>
</gene>
<dbReference type="EMBL" id="BJHW01000001">
    <property type="protein sequence ID" value="GDY50329.1"/>
    <property type="molecule type" value="Genomic_DNA"/>
</dbReference>
<evidence type="ECO:0008006" key="3">
    <source>
        <dbReference type="Google" id="ProtNLM"/>
    </source>
</evidence>
<dbReference type="AlphaFoldDB" id="A0A4D4KWV7"/>
<comment type="caution">
    <text evidence="1">The sequence shown here is derived from an EMBL/GenBank/DDBJ whole genome shotgun (WGS) entry which is preliminary data.</text>
</comment>
<dbReference type="InterPro" id="IPR036291">
    <property type="entry name" value="NAD(P)-bd_dom_sf"/>
</dbReference>